<feature type="compositionally biased region" description="Polar residues" evidence="1">
    <location>
        <begin position="373"/>
        <end position="384"/>
    </location>
</feature>
<dbReference type="Proteomes" id="UP000283383">
    <property type="component" value="Unassembled WGS sequence"/>
</dbReference>
<protein>
    <submittedName>
        <fullName evidence="2">Uncharacterized protein</fullName>
    </submittedName>
</protein>
<gene>
    <name evidence="2" type="ORF">GcM3_016022</name>
</gene>
<organism evidence="2 3">
    <name type="scientific">Golovinomyces cichoracearum</name>
    <dbReference type="NCBI Taxonomy" id="62708"/>
    <lineage>
        <taxon>Eukaryota</taxon>
        <taxon>Fungi</taxon>
        <taxon>Dikarya</taxon>
        <taxon>Ascomycota</taxon>
        <taxon>Pezizomycotina</taxon>
        <taxon>Leotiomycetes</taxon>
        <taxon>Erysiphales</taxon>
        <taxon>Erysiphaceae</taxon>
        <taxon>Golovinomyces</taxon>
    </lineage>
</organism>
<feature type="non-terminal residue" evidence="2">
    <location>
        <position position="1"/>
    </location>
</feature>
<feature type="compositionally biased region" description="Polar residues" evidence="1">
    <location>
        <begin position="31"/>
        <end position="43"/>
    </location>
</feature>
<proteinExistence type="predicted"/>
<feature type="region of interest" description="Disordered" evidence="1">
    <location>
        <begin position="1"/>
        <end position="67"/>
    </location>
</feature>
<evidence type="ECO:0000256" key="1">
    <source>
        <dbReference type="SAM" id="MobiDB-lite"/>
    </source>
</evidence>
<accession>A0A420J8M7</accession>
<keyword evidence="3" id="KW-1185">Reference proteome</keyword>
<evidence type="ECO:0000313" key="2">
    <source>
        <dbReference type="EMBL" id="RKF83138.1"/>
    </source>
</evidence>
<feature type="compositionally biased region" description="Acidic residues" evidence="1">
    <location>
        <begin position="351"/>
        <end position="368"/>
    </location>
</feature>
<dbReference type="AlphaFoldDB" id="A0A420J8M7"/>
<dbReference type="EMBL" id="MCBQ01001669">
    <property type="protein sequence ID" value="RKF83138.1"/>
    <property type="molecule type" value="Genomic_DNA"/>
</dbReference>
<reference evidence="2 3" key="1">
    <citation type="journal article" date="2018" name="BMC Genomics">
        <title>Comparative genome analyses reveal sequence features reflecting distinct modes of host-adaptation between dicot and monocot powdery mildew.</title>
        <authorList>
            <person name="Wu Y."/>
            <person name="Ma X."/>
            <person name="Pan Z."/>
            <person name="Kale S.D."/>
            <person name="Song Y."/>
            <person name="King H."/>
            <person name="Zhang Q."/>
            <person name="Presley C."/>
            <person name="Deng X."/>
            <person name="Wei C.I."/>
            <person name="Xiao S."/>
        </authorList>
    </citation>
    <scope>NUCLEOTIDE SEQUENCE [LARGE SCALE GENOMIC DNA]</scope>
    <source>
        <strain evidence="2">UMSG3</strain>
    </source>
</reference>
<feature type="region of interest" description="Disordered" evidence="1">
    <location>
        <begin position="350"/>
        <end position="384"/>
    </location>
</feature>
<name>A0A420J8M7_9PEZI</name>
<feature type="compositionally biased region" description="Basic and acidic residues" evidence="1">
    <location>
        <begin position="7"/>
        <end position="28"/>
    </location>
</feature>
<comment type="caution">
    <text evidence="2">The sequence shown here is derived from an EMBL/GenBank/DDBJ whole genome shotgun (WGS) entry which is preliminary data.</text>
</comment>
<sequence length="384" mass="43630">NHAIKANQREQFERQNRRQKKDKEREVLDTISDTTQRSLNSKSIPKASIPFAQSSKRESETKLRNTVGSEGNGLLDYKKMFENTMITITKPVWNLEPKEEELLVEASSSLVKVGGHRETEPEQNGDKLKIDCLTVSSPKIPTVDLMTTPIIRTTARKDRAFRIPGEVLATRDGKTGKFYLDESMICADQESDMVLISPQLVHVINTQAITMGTADGTSHRITEWVSFVFITRGIQRQVCAFVRPERYPTLDLFLLLGLPLLHNVKAVIEIYRPQIKIGEPTQIPFKNALKTEQFERKEKALESYAKEIMTRANFEKCGRILGNNLNSKESTHKIFDKQSNKKFDDISFSSETEDSITVDGSDYEEDQAINDYKSASTYPDVSDE</sequence>
<evidence type="ECO:0000313" key="3">
    <source>
        <dbReference type="Proteomes" id="UP000283383"/>
    </source>
</evidence>